<dbReference type="Proteomes" id="UP000887566">
    <property type="component" value="Unplaced"/>
</dbReference>
<dbReference type="SUPFAM" id="SSF49599">
    <property type="entry name" value="TRAF domain-like"/>
    <property type="match status" value="1"/>
</dbReference>
<sequence length="468" mass="53075">MRPSGSKQYTKVEVEQIEFEWIVNDYSRKTLLESDFFNGNTGDTIWSMRMKKTRGWLSVTVQRVDSKLRQISGSISLSLRNHKTGELSHVQAVQIYPSDVGFAGNANWDDLEDSVLFKYDFPHIIREHLLCTDAQLLQNDQLIIVCEIFAKAQPILEAHLGAKSLSQFASQESRHTSIEADRNEKDVFDRSYLSPDSGIYDAKDRKKKVSFDLSQFANDLTSQYNKLMGNAQDTQEDYEHRYSDDEYLVDAVNDDYGENDSNDDVFIGEDDSHETSTLDKLSTESEAGLSPRRSIVIEAYDEFVHCKLISSDGEVDAYKSVSPLGADREIFSAMLTKRSYADSGRRAKVDEVEQAVMIELSRFALSGKVLNLDQLAERLFAAAHKYGIDDLKELCHISMCKGINDDNVCTRLILADEHPSALGSLKMATIDYFKQNLERVDKFKGYNSLLAEHPRLVAEIFFSLSKIH</sequence>
<evidence type="ECO:0000313" key="2">
    <source>
        <dbReference type="WBParaSite" id="PSAMB.scaffold164size70405.g2824.t1"/>
    </source>
</evidence>
<accession>A0A914V884</accession>
<organism evidence="1 2">
    <name type="scientific">Plectus sambesii</name>
    <dbReference type="NCBI Taxonomy" id="2011161"/>
    <lineage>
        <taxon>Eukaryota</taxon>
        <taxon>Metazoa</taxon>
        <taxon>Ecdysozoa</taxon>
        <taxon>Nematoda</taxon>
        <taxon>Chromadorea</taxon>
        <taxon>Plectida</taxon>
        <taxon>Plectina</taxon>
        <taxon>Plectoidea</taxon>
        <taxon>Plectidae</taxon>
        <taxon>Plectus</taxon>
    </lineage>
</organism>
<evidence type="ECO:0000313" key="1">
    <source>
        <dbReference type="Proteomes" id="UP000887566"/>
    </source>
</evidence>
<dbReference type="InterPro" id="IPR008974">
    <property type="entry name" value="TRAF-like"/>
</dbReference>
<keyword evidence="1" id="KW-1185">Reference proteome</keyword>
<dbReference type="Gene3D" id="2.60.210.10">
    <property type="entry name" value="Apoptosis, Tumor Necrosis Factor Receptor Associated Protein 2, Chain A"/>
    <property type="match status" value="1"/>
</dbReference>
<dbReference type="PANTHER" id="PTHR24413">
    <property type="entry name" value="SPECKLE-TYPE POZ PROTEIN"/>
    <property type="match status" value="1"/>
</dbReference>
<name>A0A914V884_9BILA</name>
<protein>
    <submittedName>
        <fullName evidence="2">BTB domain-containing protein</fullName>
    </submittedName>
</protein>
<dbReference type="InterPro" id="IPR011333">
    <property type="entry name" value="SKP1/BTB/POZ_sf"/>
</dbReference>
<dbReference type="Gene3D" id="1.25.40.420">
    <property type="match status" value="1"/>
</dbReference>
<dbReference type="AlphaFoldDB" id="A0A914V884"/>
<reference evidence="2" key="1">
    <citation type="submission" date="2022-11" db="UniProtKB">
        <authorList>
            <consortium name="WormBaseParasite"/>
        </authorList>
    </citation>
    <scope>IDENTIFICATION</scope>
</reference>
<proteinExistence type="predicted"/>
<dbReference type="WBParaSite" id="PSAMB.scaffold164size70405.g2824.t1">
    <property type="protein sequence ID" value="PSAMB.scaffold164size70405.g2824.t1"/>
    <property type="gene ID" value="PSAMB.scaffold164size70405.g2824"/>
</dbReference>
<dbReference type="Gene3D" id="3.30.710.10">
    <property type="entry name" value="Potassium Channel Kv1.1, Chain A"/>
    <property type="match status" value="1"/>
</dbReference>